<proteinExistence type="predicted"/>
<evidence type="ECO:0000313" key="2">
    <source>
        <dbReference type="Proteomes" id="UP001620645"/>
    </source>
</evidence>
<reference evidence="1 2" key="1">
    <citation type="submission" date="2024-10" db="EMBL/GenBank/DDBJ databases">
        <authorList>
            <person name="Kim D."/>
        </authorList>
    </citation>
    <scope>NUCLEOTIDE SEQUENCE [LARGE SCALE GENOMIC DNA]</scope>
    <source>
        <strain evidence="1">Taebaek</strain>
    </source>
</reference>
<comment type="caution">
    <text evidence="1">The sequence shown here is derived from an EMBL/GenBank/DDBJ whole genome shotgun (WGS) entry which is preliminary data.</text>
</comment>
<organism evidence="1 2">
    <name type="scientific">Heterodera schachtii</name>
    <name type="common">Sugarbeet cyst nematode worm</name>
    <name type="synonym">Tylenchus schachtii</name>
    <dbReference type="NCBI Taxonomy" id="97005"/>
    <lineage>
        <taxon>Eukaryota</taxon>
        <taxon>Metazoa</taxon>
        <taxon>Ecdysozoa</taxon>
        <taxon>Nematoda</taxon>
        <taxon>Chromadorea</taxon>
        <taxon>Rhabditida</taxon>
        <taxon>Tylenchina</taxon>
        <taxon>Tylenchomorpha</taxon>
        <taxon>Tylenchoidea</taxon>
        <taxon>Heteroderidae</taxon>
        <taxon>Heteroderinae</taxon>
        <taxon>Heterodera</taxon>
    </lineage>
</organism>
<accession>A0ABD2KC76</accession>
<keyword evidence="2" id="KW-1185">Reference proteome</keyword>
<sequence>MNTVVITSANLSDQNFVSRRKSLFADRTKTVHCLPTFSSTCSASLTILPADERVGTKTQIFVPHVADRTTTFVEPFLQMGLSNMNQEVELLSKLSAAASQSAASISFICPNSAASSKVSCPNGPTNCVTAAHEILRLR</sequence>
<dbReference type="Proteomes" id="UP001620645">
    <property type="component" value="Unassembled WGS sequence"/>
</dbReference>
<dbReference type="EMBL" id="JBICCN010000031">
    <property type="protein sequence ID" value="KAL3100453.1"/>
    <property type="molecule type" value="Genomic_DNA"/>
</dbReference>
<gene>
    <name evidence="1" type="ORF">niasHS_001756</name>
</gene>
<dbReference type="AlphaFoldDB" id="A0ABD2KC76"/>
<evidence type="ECO:0000313" key="1">
    <source>
        <dbReference type="EMBL" id="KAL3100453.1"/>
    </source>
</evidence>
<name>A0ABD2KC76_HETSC</name>
<protein>
    <submittedName>
        <fullName evidence="1">Uncharacterized protein</fullName>
    </submittedName>
</protein>